<gene>
    <name evidence="7" type="ORF">VMCG_00938</name>
</gene>
<evidence type="ECO:0000256" key="4">
    <source>
        <dbReference type="SAM" id="MobiDB-lite"/>
    </source>
</evidence>
<feature type="compositionally biased region" description="Acidic residues" evidence="4">
    <location>
        <begin position="610"/>
        <end position="619"/>
    </location>
</feature>
<evidence type="ECO:0000256" key="3">
    <source>
        <dbReference type="ARBA" id="ARBA00023242"/>
    </source>
</evidence>
<dbReference type="Gene3D" id="1.10.10.580">
    <property type="entry name" value="Structural maintenance of chromosome 1. Chain E"/>
    <property type="match status" value="1"/>
</dbReference>
<dbReference type="InterPro" id="IPR036390">
    <property type="entry name" value="WH_DNA-bd_sf"/>
</dbReference>
<dbReference type="GO" id="GO:0005634">
    <property type="term" value="C:nucleus"/>
    <property type="evidence" value="ECO:0007669"/>
    <property type="project" value="UniProtKB-SubCell"/>
</dbReference>
<dbReference type="STRING" id="356882.A0A423X539"/>
<organism evidence="7 8">
    <name type="scientific">Cytospora schulzeri</name>
    <dbReference type="NCBI Taxonomy" id="448051"/>
    <lineage>
        <taxon>Eukaryota</taxon>
        <taxon>Fungi</taxon>
        <taxon>Dikarya</taxon>
        <taxon>Ascomycota</taxon>
        <taxon>Pezizomycotina</taxon>
        <taxon>Sordariomycetes</taxon>
        <taxon>Sordariomycetidae</taxon>
        <taxon>Diaporthales</taxon>
        <taxon>Cytosporaceae</taxon>
        <taxon>Cytospora</taxon>
    </lineage>
</organism>
<dbReference type="GO" id="GO:0007064">
    <property type="term" value="P:mitotic sister chromatid cohesion"/>
    <property type="evidence" value="ECO:0007669"/>
    <property type="project" value="TreeGrafter"/>
</dbReference>
<sequence length="642" mass="70659">MFYSETLLQKTGPLARVWLSANLERKLSKQHILQSNLTESVEQIITPSQAPMALRLTGQLLLGVVRIYSRKARYLLDDCNEALMKIKMAFRSSGNNDIPANLQIPNRESLLLPDRITPYDNLDLLPAPDVDLLLSTQDHDVSSQPLGRKGRVSNRDINLQEDFNNSQFLHDGMEKDDGLALANVDDLDLQLDFGMDIDEQPTRLTVEMGRDAPVARGVEEDIFSEFDLPQPSKERDHDQSTALGFGDAGVRIHDDEGDIMMGDDDFQLNLGDQSAVPEAPAGPDMARARISESPLSDIDEEFAKEIEIEYSRHANNTDMYEPNGDDETTMVRNAPQRSKKRKIIAPDEQTMLTGAVIKEQQSKHDNILKPQVFLPRDPYLLALMEMQKNGGFVSSIIMDGQSATWAPELKGLLSLDAIRGPTDLKRKRDSGIADMDMDGEHASKSPRLEIDQDDPFALGPNDIGNQSSVAADGTTILELAGDDDGMAIHDDEPSMLPNFDDSTAPLVHPEESGPVSIGTKHAVHILRDLFGEEAATNPEKRKKTSVVFQELLPEKKTTKADATKMFFECLVLATKDAIKVEQPEGSLGGSIRVRGKRGLWGAWAEREAGGEIDEQDENGPQEARNQPEPAIAAGSAPVAVSA</sequence>
<dbReference type="InterPro" id="IPR006910">
    <property type="entry name" value="Rad21_Rec8_N"/>
</dbReference>
<dbReference type="SUPFAM" id="SSF46785">
    <property type="entry name" value="Winged helix' DNA-binding domain"/>
    <property type="match status" value="1"/>
</dbReference>
<dbReference type="FunFam" id="1.10.10.580:FF:000004">
    <property type="entry name" value="Double-strand-break repair protein rad21"/>
    <property type="match status" value="1"/>
</dbReference>
<keyword evidence="8" id="KW-1185">Reference proteome</keyword>
<dbReference type="GO" id="GO:1990414">
    <property type="term" value="P:replication-born double-strand break repair via sister chromatid exchange"/>
    <property type="evidence" value="ECO:0007669"/>
    <property type="project" value="TreeGrafter"/>
</dbReference>
<keyword evidence="3" id="KW-0539">Nucleus</keyword>
<dbReference type="InterPro" id="IPR006909">
    <property type="entry name" value="Rad21/Rec8_C_eu"/>
</dbReference>
<dbReference type="Pfam" id="PF04825">
    <property type="entry name" value="Rad21_Rec8_N"/>
    <property type="match status" value="1"/>
</dbReference>
<dbReference type="AlphaFoldDB" id="A0A423X539"/>
<evidence type="ECO:0000259" key="5">
    <source>
        <dbReference type="Pfam" id="PF04824"/>
    </source>
</evidence>
<protein>
    <recommendedName>
        <fullName evidence="9">Rad21/Rec8-like protein N-terminal domain-containing protein</fullName>
    </recommendedName>
</protein>
<dbReference type="GO" id="GO:0030892">
    <property type="term" value="C:mitotic cohesin complex"/>
    <property type="evidence" value="ECO:0007669"/>
    <property type="project" value="TreeGrafter"/>
</dbReference>
<evidence type="ECO:0000313" key="7">
    <source>
        <dbReference type="EMBL" id="ROW11045.1"/>
    </source>
</evidence>
<evidence type="ECO:0000256" key="2">
    <source>
        <dbReference type="ARBA" id="ARBA00009870"/>
    </source>
</evidence>
<comment type="similarity">
    <text evidence="2">Belongs to the rad21 family.</text>
</comment>
<reference evidence="7 8" key="1">
    <citation type="submission" date="2015-09" db="EMBL/GenBank/DDBJ databases">
        <title>Host preference determinants of Valsa canker pathogens revealed by comparative genomics.</title>
        <authorList>
            <person name="Yin Z."/>
            <person name="Huang L."/>
        </authorList>
    </citation>
    <scope>NUCLEOTIDE SEQUENCE [LARGE SCALE GENOMIC DNA]</scope>
    <source>
        <strain evidence="7 8">03-1</strain>
    </source>
</reference>
<dbReference type="EMBL" id="LKEA01000002">
    <property type="protein sequence ID" value="ROW11045.1"/>
    <property type="molecule type" value="Genomic_DNA"/>
</dbReference>
<dbReference type="GO" id="GO:0003682">
    <property type="term" value="F:chromatin binding"/>
    <property type="evidence" value="ECO:0007669"/>
    <property type="project" value="TreeGrafter"/>
</dbReference>
<dbReference type="PANTHER" id="PTHR12585">
    <property type="entry name" value="SCC1 / RAD21 FAMILY MEMBER"/>
    <property type="match status" value="1"/>
</dbReference>
<evidence type="ECO:0000259" key="6">
    <source>
        <dbReference type="Pfam" id="PF04825"/>
    </source>
</evidence>
<feature type="region of interest" description="Disordered" evidence="4">
    <location>
        <begin position="606"/>
        <end position="642"/>
    </location>
</feature>
<proteinExistence type="inferred from homology"/>
<evidence type="ECO:0000313" key="8">
    <source>
        <dbReference type="Proteomes" id="UP000283895"/>
    </source>
</evidence>
<name>A0A423X539_9PEZI</name>
<feature type="region of interest" description="Disordered" evidence="4">
    <location>
        <begin position="425"/>
        <end position="446"/>
    </location>
</feature>
<evidence type="ECO:0000256" key="1">
    <source>
        <dbReference type="ARBA" id="ARBA00004123"/>
    </source>
</evidence>
<feature type="domain" description="Rad21/Rec8-like protein C-terminal eukaryotic" evidence="5">
    <location>
        <begin position="547"/>
        <end position="583"/>
    </location>
</feature>
<dbReference type="OrthoDB" id="10071381at2759"/>
<comment type="caution">
    <text evidence="7">The sequence shown here is derived from an EMBL/GenBank/DDBJ whole genome shotgun (WGS) entry which is preliminary data.</text>
</comment>
<accession>A0A423X539</accession>
<dbReference type="InterPro" id="IPR039781">
    <property type="entry name" value="Rad21/Rec8-like"/>
</dbReference>
<comment type="subcellular location">
    <subcellularLocation>
        <location evidence="1">Nucleus</location>
    </subcellularLocation>
</comment>
<feature type="domain" description="Rad21/Rec8-like protein N-terminal" evidence="6">
    <location>
        <begin position="1"/>
        <end position="100"/>
    </location>
</feature>
<dbReference type="PANTHER" id="PTHR12585:SF69">
    <property type="entry name" value="FI11703P"/>
    <property type="match status" value="1"/>
</dbReference>
<dbReference type="InterPro" id="IPR023093">
    <property type="entry name" value="ScpA-like_C"/>
</dbReference>
<dbReference type="CDD" id="cd21788">
    <property type="entry name" value="Rad21_Rec8_M_SpRad21p-like"/>
    <property type="match status" value="1"/>
</dbReference>
<dbReference type="Pfam" id="PF04824">
    <property type="entry name" value="Rad21_Rec8"/>
    <property type="match status" value="1"/>
</dbReference>
<evidence type="ECO:0008006" key="9">
    <source>
        <dbReference type="Google" id="ProtNLM"/>
    </source>
</evidence>
<dbReference type="Proteomes" id="UP000283895">
    <property type="component" value="Unassembled WGS sequence"/>
</dbReference>